<keyword evidence="3" id="KW-0732">Signal</keyword>
<dbReference type="InterPro" id="IPR050143">
    <property type="entry name" value="TRIM/RBCC"/>
</dbReference>
<evidence type="ECO:0000313" key="5">
    <source>
        <dbReference type="EMBL" id="TTE81773.1"/>
    </source>
</evidence>
<sequence length="855" mass="99128">MKMLSLDFFFLISVPEGVDDGDGDDEVSSISVSSVYSFPAGLAVDLTACSSKLIEKTDHILNIEKDLFEVKEKLTMTKLLCQNSSQASSVQIAVSKILEQYVKAQKLELDLSVEKDSEKIKALEILLLIQEIKNLENRIQSETSESKKNTLENELREKKQQLTSKKKESEDPGMKEVLTIISKLEELWRFQNENVDLNLLDQIQDKKQEVLALISELDDSNLAKIVLTNLVLLSDQTHLKKLIADLKQQADRQIAELQEEVRKKKEELKRKNAELQKTHGAMATLKLKAEFENTVTKLNDSLINELFTVEALKHEVQRLEDDIRLSKGNVKELTSKLKEKKAELDKAKKTIKKWKQEFLRILDLLEDLRKVTRKQEEHIKEYLAKINHLQVIFVKEELAKLNKDLARLKEEHQENIAGLEKEIDEKNKEIGYLKRSGCGTDQHQNQISSLQQELAVKQRELKQLKRQNAAQIKELKEQLTKKERKLNETTEELKELSSENAKLKCENQLNQEQREVSDLKKENAEHKDQLKQKKKEISSLINNNEDFRNQLKQKEKELSDLQNNNRDVIQENERLRQRLGTMNMRVTAIENLENQLKQEEKKNLDLKEKNADLNNENKLLHGDVRKLNSQLKALEKLINEKENLQKNVNKLEDRIKKLEKQPVTLKPPTVNIESLQFDPNTAHRRLLIFNERSARGVQYSIDRPADPRRYDKVIGTVTKTGFTTGRPYWEVQVKDRSCFTVGVAAEFAAKKGDIWYRPNKNYWVIQKRNKQHYLLTEPPLLLHLTSKLNIIGVLIDFRKGQVAFYNVETKTLLGIFTGNNFTQKLYPFVATCGTEGPEDWPIELLETSFPTWLPN</sequence>
<comment type="caution">
    <text evidence="5">The sequence shown here is derived from an EMBL/GenBank/DDBJ whole genome shotgun (WGS) entry which is preliminary data.</text>
</comment>
<evidence type="ECO:0000256" key="2">
    <source>
        <dbReference type="SAM" id="MobiDB-lite"/>
    </source>
</evidence>
<feature type="compositionally biased region" description="Basic and acidic residues" evidence="2">
    <location>
        <begin position="144"/>
        <end position="170"/>
    </location>
</feature>
<evidence type="ECO:0000313" key="6">
    <source>
        <dbReference type="Proteomes" id="UP000319801"/>
    </source>
</evidence>
<feature type="coiled-coil region" evidence="1">
    <location>
        <begin position="200"/>
        <end position="278"/>
    </location>
</feature>
<dbReference type="SMART" id="SM00449">
    <property type="entry name" value="SPRY"/>
    <property type="match status" value="1"/>
</dbReference>
<evidence type="ECO:0000256" key="3">
    <source>
        <dbReference type="SAM" id="SignalP"/>
    </source>
</evidence>
<dbReference type="Proteomes" id="UP000319801">
    <property type="component" value="Unassembled WGS sequence"/>
</dbReference>
<feature type="domain" description="B30.2/SPRY" evidence="4">
    <location>
        <begin position="655"/>
        <end position="849"/>
    </location>
</feature>
<evidence type="ECO:0000256" key="1">
    <source>
        <dbReference type="SAM" id="Coils"/>
    </source>
</evidence>
<gene>
    <name evidence="5" type="ORF">Baya_14983</name>
</gene>
<dbReference type="InterPro" id="IPR001870">
    <property type="entry name" value="B30.2/SPRY"/>
</dbReference>
<proteinExistence type="predicted"/>
<evidence type="ECO:0000259" key="4">
    <source>
        <dbReference type="PROSITE" id="PS50188"/>
    </source>
</evidence>
<keyword evidence="1" id="KW-0175">Coiled coil</keyword>
<accession>A0A556VAG1</accession>
<dbReference type="PRINTS" id="PR01407">
    <property type="entry name" value="BUTYPHLNCDUF"/>
</dbReference>
<dbReference type="Gene3D" id="2.60.120.920">
    <property type="match status" value="1"/>
</dbReference>
<feature type="signal peptide" evidence="3">
    <location>
        <begin position="1"/>
        <end position="20"/>
    </location>
</feature>
<dbReference type="InterPro" id="IPR003879">
    <property type="entry name" value="Butyrophylin_SPRY"/>
</dbReference>
<feature type="region of interest" description="Disordered" evidence="2">
    <location>
        <begin position="515"/>
        <end position="537"/>
    </location>
</feature>
<dbReference type="OrthoDB" id="8913624at2759"/>
<feature type="region of interest" description="Disordered" evidence="2">
    <location>
        <begin position="141"/>
        <end position="170"/>
    </location>
</feature>
<dbReference type="Pfam" id="PF00622">
    <property type="entry name" value="SPRY"/>
    <property type="match status" value="1"/>
</dbReference>
<dbReference type="InterPro" id="IPR013320">
    <property type="entry name" value="ConA-like_dom_sf"/>
</dbReference>
<dbReference type="PANTHER" id="PTHR24103">
    <property type="entry name" value="E3 UBIQUITIN-PROTEIN LIGASE TRIM"/>
    <property type="match status" value="1"/>
</dbReference>
<feature type="chain" id="PRO_5022238765" evidence="3">
    <location>
        <begin position="21"/>
        <end position="855"/>
    </location>
</feature>
<dbReference type="InterPro" id="IPR043136">
    <property type="entry name" value="B30.2/SPRY_sf"/>
</dbReference>
<protein>
    <submittedName>
        <fullName evidence="5">Nuclear factor 7, ovary</fullName>
    </submittedName>
</protein>
<dbReference type="PROSITE" id="PS50188">
    <property type="entry name" value="B302_SPRY"/>
    <property type="match status" value="1"/>
</dbReference>
<reference evidence="5 6" key="1">
    <citation type="journal article" date="2019" name="Genome Biol. Evol.">
        <title>Whole-Genome Sequencing of the Giant Devil Catfish, Bagarius yarrelli.</title>
        <authorList>
            <person name="Jiang W."/>
            <person name="Lv Y."/>
            <person name="Cheng L."/>
            <person name="Yang K."/>
            <person name="Chao B."/>
            <person name="Wang X."/>
            <person name="Li Y."/>
            <person name="Pan X."/>
            <person name="You X."/>
            <person name="Zhang Y."/>
            <person name="Yang J."/>
            <person name="Li J."/>
            <person name="Zhang X."/>
            <person name="Liu S."/>
            <person name="Sun C."/>
            <person name="Yang J."/>
            <person name="Shi Q."/>
        </authorList>
    </citation>
    <scope>NUCLEOTIDE SEQUENCE [LARGE SCALE GENOMIC DNA]</scope>
    <source>
        <strain evidence="5">JWS20170419001</strain>
        <tissue evidence="5">Muscle</tissue>
    </source>
</reference>
<keyword evidence="6" id="KW-1185">Reference proteome</keyword>
<dbReference type="AlphaFoldDB" id="A0A556VAG1"/>
<dbReference type="EMBL" id="VCAZ01000191">
    <property type="protein sequence ID" value="TTE81773.1"/>
    <property type="molecule type" value="Genomic_DNA"/>
</dbReference>
<dbReference type="Gene3D" id="1.10.287.1490">
    <property type="match status" value="1"/>
</dbReference>
<organism evidence="5 6">
    <name type="scientific">Bagarius yarrelli</name>
    <name type="common">Goonch</name>
    <name type="synonym">Bagrus yarrelli</name>
    <dbReference type="NCBI Taxonomy" id="175774"/>
    <lineage>
        <taxon>Eukaryota</taxon>
        <taxon>Metazoa</taxon>
        <taxon>Chordata</taxon>
        <taxon>Craniata</taxon>
        <taxon>Vertebrata</taxon>
        <taxon>Euteleostomi</taxon>
        <taxon>Actinopterygii</taxon>
        <taxon>Neopterygii</taxon>
        <taxon>Teleostei</taxon>
        <taxon>Ostariophysi</taxon>
        <taxon>Siluriformes</taxon>
        <taxon>Sisoridae</taxon>
        <taxon>Sisorinae</taxon>
        <taxon>Bagarius</taxon>
    </lineage>
</organism>
<name>A0A556VAG1_BAGYA</name>
<dbReference type="InterPro" id="IPR003877">
    <property type="entry name" value="SPRY_dom"/>
</dbReference>
<dbReference type="SUPFAM" id="SSF49899">
    <property type="entry name" value="Concanavalin A-like lectins/glucanases"/>
    <property type="match status" value="1"/>
</dbReference>